<keyword evidence="6" id="KW-0675">Receptor</keyword>
<dbReference type="Proteomes" id="UP001159428">
    <property type="component" value="Unassembled WGS sequence"/>
</dbReference>
<reference evidence="9 10" key="1">
    <citation type="submission" date="2022-05" db="EMBL/GenBank/DDBJ databases">
        <authorList>
            <consortium name="Genoscope - CEA"/>
            <person name="William W."/>
        </authorList>
    </citation>
    <scope>NUCLEOTIDE SEQUENCE [LARGE SCALE GENOMIC DNA]</scope>
</reference>
<evidence type="ECO:0000256" key="5">
    <source>
        <dbReference type="ARBA" id="ARBA00023136"/>
    </source>
</evidence>
<name>A0AAU9XYB3_9CNID</name>
<feature type="transmembrane region" description="Helical" evidence="7">
    <location>
        <begin position="258"/>
        <end position="278"/>
    </location>
</feature>
<evidence type="ECO:0000256" key="2">
    <source>
        <dbReference type="ARBA" id="ARBA00022475"/>
    </source>
</evidence>
<evidence type="ECO:0000256" key="1">
    <source>
        <dbReference type="ARBA" id="ARBA00004651"/>
    </source>
</evidence>
<dbReference type="InterPro" id="IPR017452">
    <property type="entry name" value="GPCR_Rhodpsn_7TM"/>
</dbReference>
<feature type="transmembrane region" description="Helical" evidence="7">
    <location>
        <begin position="143"/>
        <end position="163"/>
    </location>
</feature>
<keyword evidence="4 7" id="KW-1133">Transmembrane helix</keyword>
<comment type="subcellular location">
    <subcellularLocation>
        <location evidence="1">Cell membrane</location>
        <topology evidence="1">Multi-pass membrane protein</topology>
    </subcellularLocation>
</comment>
<keyword evidence="10" id="KW-1185">Reference proteome</keyword>
<dbReference type="PANTHER" id="PTHR22750">
    <property type="entry name" value="G-PROTEIN COUPLED RECEPTOR"/>
    <property type="match status" value="1"/>
</dbReference>
<organism evidence="9 10">
    <name type="scientific">Pocillopora meandrina</name>
    <dbReference type="NCBI Taxonomy" id="46732"/>
    <lineage>
        <taxon>Eukaryota</taxon>
        <taxon>Metazoa</taxon>
        <taxon>Cnidaria</taxon>
        <taxon>Anthozoa</taxon>
        <taxon>Hexacorallia</taxon>
        <taxon>Scleractinia</taxon>
        <taxon>Astrocoeniina</taxon>
        <taxon>Pocilloporidae</taxon>
        <taxon>Pocillopora</taxon>
    </lineage>
</organism>
<keyword evidence="5 7" id="KW-0472">Membrane</keyword>
<accession>A0AAU9XYB3</accession>
<dbReference type="SMART" id="SM01381">
    <property type="entry name" value="7TM_GPCR_Srsx"/>
    <property type="match status" value="1"/>
</dbReference>
<dbReference type="SUPFAM" id="SSF81321">
    <property type="entry name" value="Family A G protein-coupled receptor-like"/>
    <property type="match status" value="1"/>
</dbReference>
<feature type="transmembrane region" description="Helical" evidence="7">
    <location>
        <begin position="226"/>
        <end position="246"/>
    </location>
</feature>
<dbReference type="GO" id="GO:0005886">
    <property type="term" value="C:plasma membrane"/>
    <property type="evidence" value="ECO:0007669"/>
    <property type="project" value="UniProtKB-SubCell"/>
</dbReference>
<dbReference type="GO" id="GO:0004930">
    <property type="term" value="F:G protein-coupled receptor activity"/>
    <property type="evidence" value="ECO:0007669"/>
    <property type="project" value="UniProtKB-KW"/>
</dbReference>
<comment type="similarity">
    <text evidence="6">Belongs to the G-protein coupled receptor 1 family.</text>
</comment>
<feature type="transmembrane region" description="Helical" evidence="7">
    <location>
        <begin position="169"/>
        <end position="188"/>
    </location>
</feature>
<gene>
    <name evidence="9" type="ORF">PMEA_00033822</name>
</gene>
<protein>
    <recommendedName>
        <fullName evidence="8">G-protein coupled receptors family 1 profile domain-containing protein</fullName>
    </recommendedName>
</protein>
<evidence type="ECO:0000313" key="9">
    <source>
        <dbReference type="EMBL" id="CAH3161558.1"/>
    </source>
</evidence>
<keyword evidence="6" id="KW-0807">Transducer</keyword>
<dbReference type="PROSITE" id="PS00237">
    <property type="entry name" value="G_PROTEIN_RECEP_F1_1"/>
    <property type="match status" value="1"/>
</dbReference>
<keyword evidence="3 6" id="KW-0812">Transmembrane</keyword>
<comment type="caution">
    <text evidence="9">The sequence shown here is derived from an EMBL/GenBank/DDBJ whole genome shotgun (WGS) entry which is preliminary data.</text>
</comment>
<evidence type="ECO:0000256" key="6">
    <source>
        <dbReference type="RuleBase" id="RU000688"/>
    </source>
</evidence>
<proteinExistence type="inferred from homology"/>
<dbReference type="EMBL" id="CALNXJ010000080">
    <property type="protein sequence ID" value="CAH3161558.1"/>
    <property type="molecule type" value="Genomic_DNA"/>
</dbReference>
<evidence type="ECO:0000256" key="7">
    <source>
        <dbReference type="SAM" id="Phobius"/>
    </source>
</evidence>
<dbReference type="CDD" id="cd00637">
    <property type="entry name" value="7tm_classA_rhodopsin-like"/>
    <property type="match status" value="1"/>
</dbReference>
<dbReference type="PROSITE" id="PS50262">
    <property type="entry name" value="G_PROTEIN_RECEP_F1_2"/>
    <property type="match status" value="1"/>
</dbReference>
<sequence length="301" mass="33650">MCNGNLSTTGNSADIRVKFQANASSYGNIVAINCIINGIMMLVSILGNCLVSIATWKTSSLRSPSTMFLFSLAISDLLVGLIVQPVYIAKSLIDVYFLQILTALMAFAACGVSLGTMAAISLDRFLALHYHLRYNALMTSFRATSALLTIWITTFLLSCLIFWDSSIYIAVLTILISAYLITSANFYVRIYQIVLKHRSQIQHREPGNQQLSVGQLSSQKKLIESALSTFVFYICTVTCYLPRFISLTLTDTNTYKKTAWILADTLIFLNSAINPLLYCWRLTDLRAAVVKVWREFFGMQN</sequence>
<keyword evidence="6" id="KW-0297">G-protein coupled receptor</keyword>
<keyword evidence="2" id="KW-1003">Cell membrane</keyword>
<feature type="transmembrane region" description="Helical" evidence="7">
    <location>
        <begin position="29"/>
        <end position="56"/>
    </location>
</feature>
<dbReference type="AlphaFoldDB" id="A0AAU9XYB3"/>
<evidence type="ECO:0000313" key="10">
    <source>
        <dbReference type="Proteomes" id="UP001159428"/>
    </source>
</evidence>
<feature type="domain" description="G-protein coupled receptors family 1 profile" evidence="8">
    <location>
        <begin position="47"/>
        <end position="278"/>
    </location>
</feature>
<dbReference type="PRINTS" id="PR00237">
    <property type="entry name" value="GPCRRHODOPSN"/>
</dbReference>
<evidence type="ECO:0000259" key="8">
    <source>
        <dbReference type="PROSITE" id="PS50262"/>
    </source>
</evidence>
<evidence type="ECO:0000256" key="4">
    <source>
        <dbReference type="ARBA" id="ARBA00022989"/>
    </source>
</evidence>
<feature type="transmembrane region" description="Helical" evidence="7">
    <location>
        <begin position="68"/>
        <end position="89"/>
    </location>
</feature>
<evidence type="ECO:0000256" key="3">
    <source>
        <dbReference type="ARBA" id="ARBA00022692"/>
    </source>
</evidence>
<dbReference type="Gene3D" id="1.20.1070.10">
    <property type="entry name" value="Rhodopsin 7-helix transmembrane proteins"/>
    <property type="match status" value="1"/>
</dbReference>
<dbReference type="InterPro" id="IPR000276">
    <property type="entry name" value="GPCR_Rhodpsn"/>
</dbReference>
<feature type="transmembrane region" description="Helical" evidence="7">
    <location>
        <begin position="95"/>
        <end position="122"/>
    </location>
</feature>
<dbReference type="Pfam" id="PF00001">
    <property type="entry name" value="7tm_1"/>
    <property type="match status" value="1"/>
</dbReference>